<dbReference type="GO" id="GO:0000387">
    <property type="term" value="P:spliceosomal snRNP assembly"/>
    <property type="evidence" value="ECO:0007669"/>
    <property type="project" value="InterPro"/>
</dbReference>
<feature type="region of interest" description="Disordered" evidence="1">
    <location>
        <begin position="46"/>
        <end position="86"/>
    </location>
</feature>
<gene>
    <name evidence="2" type="ORF">TrST_g3140</name>
</gene>
<evidence type="ECO:0000313" key="3">
    <source>
        <dbReference type="Proteomes" id="UP001165085"/>
    </source>
</evidence>
<dbReference type="EMBL" id="BRXY01000568">
    <property type="protein sequence ID" value="GMI00350.1"/>
    <property type="molecule type" value="Genomic_DNA"/>
</dbReference>
<proteinExistence type="predicted"/>
<accession>A0A9W7C0H6</accession>
<dbReference type="Proteomes" id="UP001165085">
    <property type="component" value="Unassembled WGS sequence"/>
</dbReference>
<name>A0A9W7C0H6_9STRA</name>
<keyword evidence="3" id="KW-1185">Reference proteome</keyword>
<evidence type="ECO:0000256" key="1">
    <source>
        <dbReference type="SAM" id="MobiDB-lite"/>
    </source>
</evidence>
<reference evidence="3" key="1">
    <citation type="journal article" date="2023" name="Commun. Biol.">
        <title>Genome analysis of Parmales, the sister group of diatoms, reveals the evolutionary specialization of diatoms from phago-mixotrophs to photoautotrophs.</title>
        <authorList>
            <person name="Ban H."/>
            <person name="Sato S."/>
            <person name="Yoshikawa S."/>
            <person name="Yamada K."/>
            <person name="Nakamura Y."/>
            <person name="Ichinomiya M."/>
            <person name="Sato N."/>
            <person name="Blanc-Mathieu R."/>
            <person name="Endo H."/>
            <person name="Kuwata A."/>
            <person name="Ogata H."/>
        </authorList>
    </citation>
    <scope>NUCLEOTIDE SEQUENCE [LARGE SCALE GENOMIC DNA]</scope>
    <source>
        <strain evidence="3">NIES 3701</strain>
    </source>
</reference>
<dbReference type="Pfam" id="PF04938">
    <property type="entry name" value="SIP1"/>
    <property type="match status" value="1"/>
</dbReference>
<dbReference type="InterPro" id="IPR035426">
    <property type="entry name" value="Gemin2/Brr1"/>
</dbReference>
<dbReference type="OrthoDB" id="10601931at2759"/>
<feature type="compositionally biased region" description="Low complexity" evidence="1">
    <location>
        <begin position="15"/>
        <end position="25"/>
    </location>
</feature>
<protein>
    <submittedName>
        <fullName evidence="2">Uncharacterized protein</fullName>
    </submittedName>
</protein>
<evidence type="ECO:0000313" key="2">
    <source>
        <dbReference type="EMBL" id="GMI00350.1"/>
    </source>
</evidence>
<organism evidence="2 3">
    <name type="scientific">Triparma strigata</name>
    <dbReference type="NCBI Taxonomy" id="1606541"/>
    <lineage>
        <taxon>Eukaryota</taxon>
        <taxon>Sar</taxon>
        <taxon>Stramenopiles</taxon>
        <taxon>Ochrophyta</taxon>
        <taxon>Bolidophyceae</taxon>
        <taxon>Parmales</taxon>
        <taxon>Triparmaceae</taxon>
        <taxon>Triparma</taxon>
    </lineage>
</organism>
<sequence>MSACLPTSSKRRRNPSSSIPENPISTDFNSAAEYLAYVQNQADSCPKIVTAEPDPVKNHPPKPSAKVSTSTLSFTSFSPSPQAKPPSEEWILSTYRTFQEASSYIKSIPISKSTPPKHPTIQTTLPLPPLKDYITWNVLLLHPSSLPSIPSFLQTPLPHSLYHTPSTQRLETIYVLLTHLEMPVHRDTSYLLRDMGKKITEVRARGEEIQACDVLLSVLVGLGQVGMNEVFIVS</sequence>
<feature type="compositionally biased region" description="Low complexity" evidence="1">
    <location>
        <begin position="68"/>
        <end position="81"/>
    </location>
</feature>
<comment type="caution">
    <text evidence="2">The sequence shown here is derived from an EMBL/GenBank/DDBJ whole genome shotgun (WGS) entry which is preliminary data.</text>
</comment>
<dbReference type="AlphaFoldDB" id="A0A9W7C0H6"/>
<dbReference type="Gene3D" id="1.20.58.1070">
    <property type="match status" value="1"/>
</dbReference>
<feature type="region of interest" description="Disordered" evidence="1">
    <location>
        <begin position="1"/>
        <end position="25"/>
    </location>
</feature>